<dbReference type="EMBL" id="CP024791">
    <property type="protein sequence ID" value="AUB43530.1"/>
    <property type="molecule type" value="Genomic_DNA"/>
</dbReference>
<sequence length="49" mass="5553">MERSLSQWDCTELARQVITASIVGSISASTVRRILNSNKHTKIKKYKFG</sequence>
<proteinExistence type="predicted"/>
<evidence type="ECO:0000313" key="2">
    <source>
        <dbReference type="Proteomes" id="UP000232003"/>
    </source>
</evidence>
<dbReference type="KEGG" id="nfl:COO91_09711"/>
<dbReference type="Proteomes" id="UP000232003">
    <property type="component" value="Plasmid pNFSY06"/>
</dbReference>
<protein>
    <submittedName>
        <fullName evidence="1">Uncharacterized protein</fullName>
    </submittedName>
</protein>
<gene>
    <name evidence="1" type="ORF">COO91_09711</name>
</gene>
<name>A0A2K8T7A8_9NOSO</name>
<accession>A0A2K8T7A8</accession>
<organism evidence="1 2">
    <name type="scientific">Nostoc flagelliforme CCNUN1</name>
    <dbReference type="NCBI Taxonomy" id="2038116"/>
    <lineage>
        <taxon>Bacteria</taxon>
        <taxon>Bacillati</taxon>
        <taxon>Cyanobacteriota</taxon>
        <taxon>Cyanophyceae</taxon>
        <taxon>Nostocales</taxon>
        <taxon>Nostocaceae</taxon>
        <taxon>Nostoc</taxon>
    </lineage>
</organism>
<reference evidence="1 2" key="1">
    <citation type="submission" date="2017-11" db="EMBL/GenBank/DDBJ databases">
        <title>Complete genome of a free-living desiccation-tolerant cyanobacterium and its photosynthetic adaptation to extreme terrestrial habitat.</title>
        <authorList>
            <person name="Shang J."/>
        </authorList>
    </citation>
    <scope>NUCLEOTIDE SEQUENCE [LARGE SCALE GENOMIC DNA]</scope>
    <source>
        <strain evidence="1 2">CCNUN1</strain>
        <plasmid evidence="2">pnfsy06</plasmid>
    </source>
</reference>
<geneLocation type="plasmid" evidence="2">
    <name>pnfsy06</name>
</geneLocation>
<keyword evidence="1" id="KW-0614">Plasmid</keyword>
<evidence type="ECO:0000313" key="1">
    <source>
        <dbReference type="EMBL" id="AUB43530.1"/>
    </source>
</evidence>
<keyword evidence="2" id="KW-1185">Reference proteome</keyword>
<dbReference type="AlphaFoldDB" id="A0A2K8T7A8"/>